<dbReference type="GO" id="GO:0006313">
    <property type="term" value="P:DNA transposition"/>
    <property type="evidence" value="ECO:0007669"/>
    <property type="project" value="InterPro"/>
</dbReference>
<dbReference type="InterPro" id="IPR002559">
    <property type="entry name" value="Transposase_11"/>
</dbReference>
<feature type="domain" description="Transposase IS4-like" evidence="1">
    <location>
        <begin position="7"/>
        <end position="71"/>
    </location>
</feature>
<dbReference type="EMBL" id="CP165735">
    <property type="protein sequence ID" value="XDV73783.1"/>
    <property type="molecule type" value="Genomic_DNA"/>
</dbReference>
<gene>
    <name evidence="2" type="ORF">ABQM86_18120</name>
</gene>
<protein>
    <submittedName>
        <fullName evidence="2">Transposase</fullName>
    </submittedName>
</protein>
<dbReference type="GO" id="GO:0003677">
    <property type="term" value="F:DNA binding"/>
    <property type="evidence" value="ECO:0007669"/>
    <property type="project" value="InterPro"/>
</dbReference>
<evidence type="ECO:0000259" key="1">
    <source>
        <dbReference type="Pfam" id="PF01609"/>
    </source>
</evidence>
<dbReference type="RefSeq" id="WP_369746687.1">
    <property type="nucleotide sequence ID" value="NZ_CP165735.1"/>
</dbReference>
<proteinExistence type="predicted"/>
<evidence type="ECO:0000313" key="2">
    <source>
        <dbReference type="EMBL" id="XDV73783.1"/>
    </source>
</evidence>
<reference evidence="2" key="1">
    <citation type="submission" date="2024-07" db="EMBL/GenBank/DDBJ databases">
        <authorList>
            <person name="Li J."/>
            <person name="Wei H."/>
            <person name="Ma J."/>
        </authorList>
    </citation>
    <scope>NUCLEOTIDE SEQUENCE</scope>
    <source>
        <strain evidence="2">AMU7</strain>
    </source>
</reference>
<name>A0AB39YV34_9MICC</name>
<organism evidence="2">
    <name type="scientific">Paenarthrobacter sp. AMU7</name>
    <dbReference type="NCBI Taxonomy" id="3162492"/>
    <lineage>
        <taxon>Bacteria</taxon>
        <taxon>Bacillati</taxon>
        <taxon>Actinomycetota</taxon>
        <taxon>Actinomycetes</taxon>
        <taxon>Micrococcales</taxon>
        <taxon>Micrococcaceae</taxon>
        <taxon>Paenarthrobacter</taxon>
    </lineage>
</organism>
<sequence length="76" mass="8646">MVGDWIIDRRGFPLEIGCFEGNKAETETMLLIIKQFKSRHSLVDMVVVADAGMLSTSILRERDEANLRFIVGSRMM</sequence>
<accession>A0AB39YV34</accession>
<dbReference type="GO" id="GO:0004803">
    <property type="term" value="F:transposase activity"/>
    <property type="evidence" value="ECO:0007669"/>
    <property type="project" value="InterPro"/>
</dbReference>
<dbReference type="Pfam" id="PF01609">
    <property type="entry name" value="DDE_Tnp_1"/>
    <property type="match status" value="1"/>
</dbReference>
<dbReference type="AlphaFoldDB" id="A0AB39YV34"/>